<dbReference type="PANTHER" id="PTHR48083">
    <property type="entry name" value="MEDIUM-CHAIN SPECIFIC ACYL-COA DEHYDROGENASE, MITOCHONDRIAL-RELATED"/>
    <property type="match status" value="1"/>
</dbReference>
<dbReference type="GO" id="GO:0003995">
    <property type="term" value="F:acyl-CoA dehydrogenase activity"/>
    <property type="evidence" value="ECO:0007669"/>
    <property type="project" value="InterPro"/>
</dbReference>
<dbReference type="GO" id="GO:0005737">
    <property type="term" value="C:cytoplasm"/>
    <property type="evidence" value="ECO:0007669"/>
    <property type="project" value="TreeGrafter"/>
</dbReference>
<evidence type="ECO:0000256" key="5">
    <source>
        <dbReference type="ARBA" id="ARBA00022827"/>
    </source>
</evidence>
<keyword evidence="5 12" id="KW-0274">FAD</keyword>
<dbReference type="Gene3D" id="1.10.540.10">
    <property type="entry name" value="Acyl-CoA dehydrogenase/oxidase, N-terminal domain"/>
    <property type="match status" value="1"/>
</dbReference>
<dbReference type="InterPro" id="IPR046373">
    <property type="entry name" value="Acyl-CoA_Oxase/DH_mid-dom_sf"/>
</dbReference>
<accession>A0A5E7BYN8</accession>
<evidence type="ECO:0000259" key="15">
    <source>
        <dbReference type="Pfam" id="PF02771"/>
    </source>
</evidence>
<evidence type="ECO:0000256" key="9">
    <source>
        <dbReference type="ARBA" id="ARBA00042660"/>
    </source>
</evidence>
<evidence type="ECO:0000256" key="1">
    <source>
        <dbReference type="ARBA" id="ARBA00001974"/>
    </source>
</evidence>
<proteinExistence type="inferred from homology"/>
<dbReference type="Gene3D" id="1.20.140.10">
    <property type="entry name" value="Butyryl-CoA Dehydrogenase, subunit A, domain 3"/>
    <property type="match status" value="1"/>
</dbReference>
<dbReference type="Pfam" id="PF00441">
    <property type="entry name" value="Acyl-CoA_dh_1"/>
    <property type="match status" value="1"/>
</dbReference>
<dbReference type="PROSITE" id="PS00072">
    <property type="entry name" value="ACYL_COA_DH_1"/>
    <property type="match status" value="1"/>
</dbReference>
<dbReference type="InterPro" id="IPR006091">
    <property type="entry name" value="Acyl-CoA_Oxase/DH_mid-dom"/>
</dbReference>
<evidence type="ECO:0000313" key="16">
    <source>
        <dbReference type="EMBL" id="VVN97276.1"/>
    </source>
</evidence>
<feature type="domain" description="Acyl-CoA dehydrogenase/oxidase N-terminal" evidence="15">
    <location>
        <begin position="6"/>
        <end position="117"/>
    </location>
</feature>
<gene>
    <name evidence="16" type="primary">mmgC_4</name>
    <name evidence="16" type="ORF">PS710_02368</name>
</gene>
<comment type="cofactor">
    <cofactor evidence="1 12">
        <name>FAD</name>
        <dbReference type="ChEBI" id="CHEBI:57692"/>
    </cofactor>
</comment>
<dbReference type="EC" id="1.3.8.11" evidence="10"/>
<evidence type="ECO:0000313" key="17">
    <source>
        <dbReference type="Proteomes" id="UP000381093"/>
    </source>
</evidence>
<evidence type="ECO:0000256" key="8">
    <source>
        <dbReference type="ARBA" id="ARBA00040394"/>
    </source>
</evidence>
<evidence type="ECO:0000259" key="13">
    <source>
        <dbReference type="Pfam" id="PF00441"/>
    </source>
</evidence>
<dbReference type="SUPFAM" id="SSF56645">
    <property type="entry name" value="Acyl-CoA dehydrogenase NM domain-like"/>
    <property type="match status" value="1"/>
</dbReference>
<evidence type="ECO:0000256" key="12">
    <source>
        <dbReference type="RuleBase" id="RU362125"/>
    </source>
</evidence>
<evidence type="ECO:0000256" key="3">
    <source>
        <dbReference type="ARBA" id="ARBA00009347"/>
    </source>
</evidence>
<evidence type="ECO:0000256" key="6">
    <source>
        <dbReference type="ARBA" id="ARBA00023002"/>
    </source>
</evidence>
<dbReference type="InterPro" id="IPR009100">
    <property type="entry name" value="AcylCoA_DH/oxidase_NM_dom_sf"/>
</dbReference>
<dbReference type="AlphaFoldDB" id="A0A5E7BYN8"/>
<dbReference type="InterPro" id="IPR009075">
    <property type="entry name" value="AcylCo_DH/oxidase_C"/>
</dbReference>
<dbReference type="FunFam" id="2.40.110.10:FF:000009">
    <property type="entry name" value="Acyl-CoA dehydrogenase"/>
    <property type="match status" value="1"/>
</dbReference>
<dbReference type="InterPro" id="IPR037069">
    <property type="entry name" value="AcylCoA_DH/ox_N_sf"/>
</dbReference>
<dbReference type="PANTHER" id="PTHR48083:SF20">
    <property type="entry name" value="LONG-CHAIN SPECIFIC ACYL-COA DEHYDROGENASE, MITOCHONDRIAL"/>
    <property type="match status" value="1"/>
</dbReference>
<dbReference type="InterPro" id="IPR013786">
    <property type="entry name" value="AcylCoA_DH/ox_N"/>
</dbReference>
<keyword evidence="4 12" id="KW-0285">Flavoprotein</keyword>
<evidence type="ECO:0000256" key="7">
    <source>
        <dbReference type="ARBA" id="ARBA00037085"/>
    </source>
</evidence>
<comment type="pathway">
    <text evidence="2">Siderophore biosynthesis; mycobactin biosynthesis.</text>
</comment>
<evidence type="ECO:0000256" key="11">
    <source>
        <dbReference type="ARBA" id="ARBA00067292"/>
    </source>
</evidence>
<sequence>MKSRFSEELEMFRDTVRRFLAAELVPRNGMFDSQQALREFWSNAGALGLLGAAIPEQYGGPGLDRLSIVIIAEELGRLSAGAVAGASLTSDIATSVLIDAGSEEQKRKWFPGILAGKVIQALAMTEPEAGSDAGAIRTRAVRDGDHYVINGSKCFISNGTIADVIYVIAKTEGSERTRGMTAFIVPADTPGLTRRKHATLGYRGGDTGELFFDNVRVPLEDRIGDEGAAFKLFDTAVTLDRFHIASRSWAASQTAFETTLEHARQRKMFGQRLIDMQNTQFKLGMIETELAVSRSFIDRCLDAYRIGEFSMADGAMLKIWLPEMEGRVMDACLQLWGGSGWMEDHPIAQMFTAARLQRIWAGATELQLSVLGRRYLR</sequence>
<dbReference type="GO" id="GO:0033539">
    <property type="term" value="P:fatty acid beta-oxidation using acyl-CoA dehydrogenase"/>
    <property type="evidence" value="ECO:0007669"/>
    <property type="project" value="TreeGrafter"/>
</dbReference>
<dbReference type="Gene3D" id="2.40.110.10">
    <property type="entry name" value="Butyryl-CoA Dehydrogenase, subunit A, domain 2"/>
    <property type="match status" value="1"/>
</dbReference>
<evidence type="ECO:0000256" key="10">
    <source>
        <dbReference type="ARBA" id="ARBA00066361"/>
    </source>
</evidence>
<dbReference type="FunFam" id="1.10.540.10:FF:000026">
    <property type="entry name" value="Acyl-CoA dehydrogenase medium chain"/>
    <property type="match status" value="1"/>
</dbReference>
<dbReference type="InterPro" id="IPR006089">
    <property type="entry name" value="Acyl-CoA_DH_CS"/>
</dbReference>
<dbReference type="InterPro" id="IPR036250">
    <property type="entry name" value="AcylCo_DH-like_C"/>
</dbReference>
<evidence type="ECO:0000256" key="2">
    <source>
        <dbReference type="ARBA" id="ARBA00005102"/>
    </source>
</evidence>
<evidence type="ECO:0000259" key="14">
    <source>
        <dbReference type="Pfam" id="PF02770"/>
    </source>
</evidence>
<feature type="domain" description="Acyl-CoA oxidase/dehydrogenase middle" evidence="14">
    <location>
        <begin position="121"/>
        <end position="215"/>
    </location>
</feature>
<evidence type="ECO:0000256" key="4">
    <source>
        <dbReference type="ARBA" id="ARBA00022630"/>
    </source>
</evidence>
<dbReference type="EMBL" id="CABVHW010000006">
    <property type="protein sequence ID" value="VVN97276.1"/>
    <property type="molecule type" value="Genomic_DNA"/>
</dbReference>
<feature type="domain" description="Acyl-CoA dehydrogenase/oxidase C-terminal" evidence="13">
    <location>
        <begin position="231"/>
        <end position="375"/>
    </location>
</feature>
<reference evidence="16 17" key="1">
    <citation type="submission" date="2019-09" db="EMBL/GenBank/DDBJ databases">
        <authorList>
            <person name="Chandra G."/>
            <person name="Truman W A."/>
        </authorList>
    </citation>
    <scope>NUCLEOTIDE SEQUENCE [LARGE SCALE GENOMIC DNA]</scope>
    <source>
        <strain evidence="16">PS710</strain>
    </source>
</reference>
<organism evidence="16 17">
    <name type="scientific">Pseudomonas fluorescens</name>
    <dbReference type="NCBI Taxonomy" id="294"/>
    <lineage>
        <taxon>Bacteria</taxon>
        <taxon>Pseudomonadati</taxon>
        <taxon>Pseudomonadota</taxon>
        <taxon>Gammaproteobacteria</taxon>
        <taxon>Pseudomonadales</taxon>
        <taxon>Pseudomonadaceae</taxon>
        <taxon>Pseudomonas</taxon>
    </lineage>
</organism>
<comment type="similarity">
    <text evidence="3 12">Belongs to the acyl-CoA dehydrogenase family.</text>
</comment>
<comment type="function">
    <text evidence="7">Catalyzes the dehydrogenation at the alpha-beta position of ACP-bound acyl chains. This results in the introduction of a double bond in the lipidic chain, which is further transferred to the epsilon-amino group of lysine residue in the mycobactin core by MbtK.</text>
</comment>
<protein>
    <recommendedName>
        <fullName evidence="8">Acyl-[acyl-carrier-protein] dehydrogenase MbtN</fullName>
        <ecNumber evidence="10">1.3.8.11</ecNumber>
    </recommendedName>
    <alternativeName>
        <fullName evidence="11">Cyclohexane-1-carbonyl-CoA dehydrogenase</fullName>
    </alternativeName>
    <alternativeName>
        <fullName evidence="9">Mycobactin synthase protein N</fullName>
    </alternativeName>
</protein>
<dbReference type="SUPFAM" id="SSF47203">
    <property type="entry name" value="Acyl-CoA dehydrogenase C-terminal domain-like"/>
    <property type="match status" value="1"/>
</dbReference>
<name>A0A5E7BYN8_PSEFL</name>
<dbReference type="Pfam" id="PF02771">
    <property type="entry name" value="Acyl-CoA_dh_N"/>
    <property type="match status" value="1"/>
</dbReference>
<dbReference type="Proteomes" id="UP000381093">
    <property type="component" value="Unassembled WGS sequence"/>
</dbReference>
<dbReference type="GO" id="GO:0050660">
    <property type="term" value="F:flavin adenine dinucleotide binding"/>
    <property type="evidence" value="ECO:0007669"/>
    <property type="project" value="InterPro"/>
</dbReference>
<dbReference type="InterPro" id="IPR050741">
    <property type="entry name" value="Acyl-CoA_dehydrogenase"/>
</dbReference>
<keyword evidence="6 12" id="KW-0560">Oxidoreductase</keyword>
<dbReference type="Pfam" id="PF02770">
    <property type="entry name" value="Acyl-CoA_dh_M"/>
    <property type="match status" value="1"/>
</dbReference>